<keyword evidence="1 2" id="KW-0728">SH3 domain</keyword>
<dbReference type="Bgee" id="ENSNBRG00000010146">
    <property type="expression patterns" value="Expressed in zone of skin and 6 other cell types or tissues"/>
</dbReference>
<dbReference type="AlphaFoldDB" id="A0A3Q4H975"/>
<feature type="domain" description="SH3" evidence="3">
    <location>
        <begin position="8"/>
        <end position="46"/>
    </location>
</feature>
<reference evidence="4" key="1">
    <citation type="submission" date="2025-08" db="UniProtKB">
        <authorList>
            <consortium name="Ensembl"/>
        </authorList>
    </citation>
    <scope>IDENTIFICATION</scope>
</reference>
<organism evidence="4 5">
    <name type="scientific">Neolamprologus brichardi</name>
    <name type="common">Fairy cichlid</name>
    <name type="synonym">Lamprologus brichardi</name>
    <dbReference type="NCBI Taxonomy" id="32507"/>
    <lineage>
        <taxon>Eukaryota</taxon>
        <taxon>Metazoa</taxon>
        <taxon>Chordata</taxon>
        <taxon>Craniata</taxon>
        <taxon>Vertebrata</taxon>
        <taxon>Euteleostomi</taxon>
        <taxon>Actinopterygii</taxon>
        <taxon>Neopterygii</taxon>
        <taxon>Teleostei</taxon>
        <taxon>Neoteleostei</taxon>
        <taxon>Acanthomorphata</taxon>
        <taxon>Ovalentaria</taxon>
        <taxon>Cichlomorphae</taxon>
        <taxon>Cichliformes</taxon>
        <taxon>Cichlidae</taxon>
        <taxon>African cichlids</taxon>
        <taxon>Pseudocrenilabrinae</taxon>
        <taxon>Lamprologini</taxon>
        <taxon>Neolamprologus</taxon>
    </lineage>
</organism>
<reference evidence="4" key="2">
    <citation type="submission" date="2025-09" db="UniProtKB">
        <authorList>
            <consortium name="Ensembl"/>
        </authorList>
    </citation>
    <scope>IDENTIFICATION</scope>
</reference>
<dbReference type="Pfam" id="PF00018">
    <property type="entry name" value="SH3_1"/>
    <property type="match status" value="1"/>
</dbReference>
<dbReference type="PROSITE" id="PS50002">
    <property type="entry name" value="SH3"/>
    <property type="match status" value="1"/>
</dbReference>
<dbReference type="Proteomes" id="UP000261580">
    <property type="component" value="Unassembled WGS sequence"/>
</dbReference>
<accession>A0A3Q4H975</accession>
<evidence type="ECO:0000256" key="2">
    <source>
        <dbReference type="PROSITE-ProRule" id="PRU00192"/>
    </source>
</evidence>
<sequence>MTRWIPTKKEKYGVVIYNYDASGEQELCLQVGDTVHILEKFEGERA</sequence>
<dbReference type="InterPro" id="IPR001452">
    <property type="entry name" value="SH3_domain"/>
</dbReference>
<proteinExistence type="predicted"/>
<dbReference type="InterPro" id="IPR036028">
    <property type="entry name" value="SH3-like_dom_sf"/>
</dbReference>
<name>A0A3Q4H975_NEOBR</name>
<protein>
    <submittedName>
        <fullName evidence="4">Dedicator of cytokinesis 5</fullName>
    </submittedName>
</protein>
<evidence type="ECO:0000256" key="1">
    <source>
        <dbReference type="ARBA" id="ARBA00022443"/>
    </source>
</evidence>
<evidence type="ECO:0000313" key="5">
    <source>
        <dbReference type="Proteomes" id="UP000261580"/>
    </source>
</evidence>
<dbReference type="GeneTree" id="ENSGT00940000157734"/>
<dbReference type="Gene3D" id="2.30.30.40">
    <property type="entry name" value="SH3 Domains"/>
    <property type="match status" value="1"/>
</dbReference>
<evidence type="ECO:0000259" key="3">
    <source>
        <dbReference type="PROSITE" id="PS50002"/>
    </source>
</evidence>
<dbReference type="Ensembl" id="ENSNBRT00000013405.1">
    <property type="protein sequence ID" value="ENSNBRP00000013037.1"/>
    <property type="gene ID" value="ENSNBRG00000010146.1"/>
</dbReference>
<dbReference type="SUPFAM" id="SSF50044">
    <property type="entry name" value="SH3-domain"/>
    <property type="match status" value="1"/>
</dbReference>
<evidence type="ECO:0000313" key="4">
    <source>
        <dbReference type="Ensembl" id="ENSNBRP00000013037.1"/>
    </source>
</evidence>
<keyword evidence="5" id="KW-1185">Reference proteome</keyword>